<organism evidence="1 2">
    <name type="scientific">Pseudomonas fluorescens</name>
    <dbReference type="NCBI Taxonomy" id="294"/>
    <lineage>
        <taxon>Bacteria</taxon>
        <taxon>Pseudomonadati</taxon>
        <taxon>Pseudomonadota</taxon>
        <taxon>Gammaproteobacteria</taxon>
        <taxon>Pseudomonadales</taxon>
        <taxon>Pseudomonadaceae</taxon>
        <taxon>Pseudomonas</taxon>
    </lineage>
</organism>
<gene>
    <name evidence="1" type="ORF">PFL603g_01479</name>
</gene>
<evidence type="ECO:0000313" key="1">
    <source>
        <dbReference type="EMBL" id="KWV83322.1"/>
    </source>
</evidence>
<comment type="caution">
    <text evidence="1">The sequence shown here is derived from an EMBL/GenBank/DDBJ whole genome shotgun (WGS) entry which is preliminary data.</text>
</comment>
<dbReference type="AlphaFoldDB" id="A0A125QH42"/>
<proteinExistence type="predicted"/>
<evidence type="ECO:0000313" key="2">
    <source>
        <dbReference type="Proteomes" id="UP000063434"/>
    </source>
</evidence>
<name>A0A125QH42_PSEFL</name>
<reference evidence="1 2" key="1">
    <citation type="submission" date="2015-05" db="EMBL/GenBank/DDBJ databases">
        <title>A genomic and transcriptomic approach to investigate the blue pigment phenotype in Pseudomonas fluorescens.</title>
        <authorList>
            <person name="Andreani N.A."/>
            <person name="Cardazzo B."/>
        </authorList>
    </citation>
    <scope>NUCLEOTIDE SEQUENCE [LARGE SCALE GENOMIC DNA]</scope>
    <source>
        <strain evidence="1 2">Ps_40</strain>
    </source>
</reference>
<dbReference type="PATRIC" id="fig|294.195.peg.1553"/>
<sequence>MITEVAAIGRVPSDKKGRYRTKAAAPQWQVRFF</sequence>
<protein>
    <submittedName>
        <fullName evidence="1">Uncharacterized protein</fullName>
    </submittedName>
</protein>
<accession>A0A125QH42</accession>
<dbReference type="Proteomes" id="UP000063434">
    <property type="component" value="Unassembled WGS sequence"/>
</dbReference>
<dbReference type="EMBL" id="LCYC01000008">
    <property type="protein sequence ID" value="KWV83322.1"/>
    <property type="molecule type" value="Genomic_DNA"/>
</dbReference>